<dbReference type="AlphaFoldDB" id="A0A2S0PEJ5"/>
<sequence length="87" mass="9217">MASENEARQILPGVEASLTALPNVVGIGVVLADESTHEAAIAVYVRRKLPLEVLQAGQVVPETVESTVNGVVVRVPTRVIEVGDFKL</sequence>
<gene>
    <name evidence="1" type="ORF">DAI18_18465</name>
</gene>
<dbReference type="KEGG" id="maer:DAI18_18465"/>
<proteinExistence type="predicted"/>
<evidence type="ECO:0000313" key="2">
    <source>
        <dbReference type="Proteomes" id="UP000244173"/>
    </source>
</evidence>
<name>A0A2S0PEJ5_9NEIS</name>
<organism evidence="1 2">
    <name type="scientific">Microvirgula aerodenitrificans</name>
    <dbReference type="NCBI Taxonomy" id="57480"/>
    <lineage>
        <taxon>Bacteria</taxon>
        <taxon>Pseudomonadati</taxon>
        <taxon>Pseudomonadota</taxon>
        <taxon>Betaproteobacteria</taxon>
        <taxon>Neisseriales</taxon>
        <taxon>Aquaspirillaceae</taxon>
        <taxon>Microvirgula</taxon>
    </lineage>
</organism>
<keyword evidence="2" id="KW-1185">Reference proteome</keyword>
<dbReference type="Proteomes" id="UP000244173">
    <property type="component" value="Chromosome"/>
</dbReference>
<protein>
    <submittedName>
        <fullName evidence="1">Uncharacterized protein</fullName>
    </submittedName>
</protein>
<dbReference type="RefSeq" id="WP_107890187.1">
    <property type="nucleotide sequence ID" value="NZ_CALFSO010000089.1"/>
</dbReference>
<accession>A0A2S0PEJ5</accession>
<dbReference type="EMBL" id="CP028519">
    <property type="protein sequence ID" value="AVY95804.1"/>
    <property type="molecule type" value="Genomic_DNA"/>
</dbReference>
<dbReference type="STRING" id="1122240.GCA_000620105_02800"/>
<evidence type="ECO:0000313" key="1">
    <source>
        <dbReference type="EMBL" id="AVY95804.1"/>
    </source>
</evidence>
<reference evidence="1 2" key="1">
    <citation type="submission" date="2018-04" db="EMBL/GenBank/DDBJ databases">
        <title>Denitrifier Microvirgula.</title>
        <authorList>
            <person name="Anderson E."/>
            <person name="Jang J."/>
            <person name="Ishii S."/>
        </authorList>
    </citation>
    <scope>NUCLEOTIDE SEQUENCE [LARGE SCALE GENOMIC DNA]</scope>
    <source>
        <strain evidence="1 2">BE2.4</strain>
    </source>
</reference>